<comment type="caution">
    <text evidence="7">The sequence shown here is derived from an EMBL/GenBank/DDBJ whole genome shotgun (WGS) entry which is preliminary data.</text>
</comment>
<comment type="subcellular location">
    <subcellularLocation>
        <location evidence="1">Nucleus</location>
    </subcellularLocation>
</comment>
<dbReference type="SMART" id="SM00432">
    <property type="entry name" value="MADS"/>
    <property type="match status" value="1"/>
</dbReference>
<protein>
    <submittedName>
        <fullName evidence="7">MADS-box transcription factor family protein</fullName>
    </submittedName>
</protein>
<evidence type="ECO:0000256" key="3">
    <source>
        <dbReference type="ARBA" id="ARBA00023125"/>
    </source>
</evidence>
<evidence type="ECO:0000256" key="4">
    <source>
        <dbReference type="ARBA" id="ARBA00023163"/>
    </source>
</evidence>
<dbReference type="InterPro" id="IPR002100">
    <property type="entry name" value="TF_MADSbox"/>
</dbReference>
<evidence type="ECO:0000256" key="5">
    <source>
        <dbReference type="ARBA" id="ARBA00023242"/>
    </source>
</evidence>
<evidence type="ECO:0000259" key="6">
    <source>
        <dbReference type="PROSITE" id="PS50066"/>
    </source>
</evidence>
<dbReference type="Gene3D" id="3.40.1810.10">
    <property type="entry name" value="Transcription factor, MADS-box"/>
    <property type="match status" value="1"/>
</dbReference>
<evidence type="ECO:0000313" key="8">
    <source>
        <dbReference type="Proteomes" id="UP000593562"/>
    </source>
</evidence>
<dbReference type="GO" id="GO:0005634">
    <property type="term" value="C:nucleus"/>
    <property type="evidence" value="ECO:0007669"/>
    <property type="project" value="UniProtKB-SubCell"/>
</dbReference>
<proteinExistence type="predicted"/>
<feature type="domain" description="MADS-box" evidence="6">
    <location>
        <begin position="6"/>
        <end position="66"/>
    </location>
</feature>
<dbReference type="InParanoid" id="A0A7J7CCL1"/>
<dbReference type="PROSITE" id="PS50066">
    <property type="entry name" value="MADS_BOX_2"/>
    <property type="match status" value="1"/>
</dbReference>
<keyword evidence="2" id="KW-0805">Transcription regulation</keyword>
<dbReference type="EMBL" id="JAAARO010000018">
    <property type="protein sequence ID" value="KAF5731869.1"/>
    <property type="molecule type" value="Genomic_DNA"/>
</dbReference>
<dbReference type="AlphaFoldDB" id="A0A7J7CCL1"/>
<evidence type="ECO:0000313" key="7">
    <source>
        <dbReference type="EMBL" id="KAF5731869.1"/>
    </source>
</evidence>
<keyword evidence="8" id="KW-1185">Reference proteome</keyword>
<dbReference type="GO" id="GO:0046983">
    <property type="term" value="F:protein dimerization activity"/>
    <property type="evidence" value="ECO:0007669"/>
    <property type="project" value="InterPro"/>
</dbReference>
<dbReference type="PRINTS" id="PR00404">
    <property type="entry name" value="MADSDOMAIN"/>
</dbReference>
<dbReference type="GO" id="GO:0045944">
    <property type="term" value="P:positive regulation of transcription by RNA polymerase II"/>
    <property type="evidence" value="ECO:0007669"/>
    <property type="project" value="InterPro"/>
</dbReference>
<keyword evidence="5" id="KW-0539">Nucleus</keyword>
<gene>
    <name evidence="7" type="ORF">HS088_TW18G00554</name>
</gene>
<evidence type="ECO:0000256" key="2">
    <source>
        <dbReference type="ARBA" id="ARBA00023015"/>
    </source>
</evidence>
<dbReference type="SUPFAM" id="SSF55455">
    <property type="entry name" value="SRF-like"/>
    <property type="match status" value="1"/>
</dbReference>
<keyword evidence="3" id="KW-0238">DNA-binding</keyword>
<reference evidence="7 8" key="1">
    <citation type="journal article" date="2020" name="Nat. Commun.">
        <title>Genome of Tripterygium wilfordii and identification of cytochrome P450 involved in triptolide biosynthesis.</title>
        <authorList>
            <person name="Tu L."/>
            <person name="Su P."/>
            <person name="Zhang Z."/>
            <person name="Gao L."/>
            <person name="Wang J."/>
            <person name="Hu T."/>
            <person name="Zhou J."/>
            <person name="Zhang Y."/>
            <person name="Zhao Y."/>
            <person name="Liu Y."/>
            <person name="Song Y."/>
            <person name="Tong Y."/>
            <person name="Lu Y."/>
            <person name="Yang J."/>
            <person name="Xu C."/>
            <person name="Jia M."/>
            <person name="Peters R.J."/>
            <person name="Huang L."/>
            <person name="Gao W."/>
        </authorList>
    </citation>
    <scope>NUCLEOTIDE SEQUENCE [LARGE SCALE GENOMIC DNA]</scope>
    <source>
        <strain evidence="8">cv. XIE 37</strain>
        <tissue evidence="7">Leaf</tissue>
    </source>
</reference>
<dbReference type="FunFam" id="3.40.1810.10:FF:000006">
    <property type="entry name" value="Agamous-like MADS-box protein AGL62"/>
    <property type="match status" value="1"/>
</dbReference>
<accession>A0A7J7CCL1</accession>
<dbReference type="PANTHER" id="PTHR11945:SF776">
    <property type="entry name" value="AGAMOUS-LIKE 50-RELATED"/>
    <property type="match status" value="1"/>
</dbReference>
<dbReference type="GO" id="GO:0000981">
    <property type="term" value="F:DNA-binding transcription factor activity, RNA polymerase II-specific"/>
    <property type="evidence" value="ECO:0007669"/>
    <property type="project" value="TreeGrafter"/>
</dbReference>
<dbReference type="InterPro" id="IPR036879">
    <property type="entry name" value="TF_MADSbox_sf"/>
</dbReference>
<dbReference type="Pfam" id="PF00319">
    <property type="entry name" value="SRF-TF"/>
    <property type="match status" value="1"/>
</dbReference>
<dbReference type="PANTHER" id="PTHR11945">
    <property type="entry name" value="MADS BOX PROTEIN"/>
    <property type="match status" value="1"/>
</dbReference>
<keyword evidence="4" id="KW-0804">Transcription</keyword>
<organism evidence="7 8">
    <name type="scientific">Tripterygium wilfordii</name>
    <name type="common">Thunder God vine</name>
    <dbReference type="NCBI Taxonomy" id="458696"/>
    <lineage>
        <taxon>Eukaryota</taxon>
        <taxon>Viridiplantae</taxon>
        <taxon>Streptophyta</taxon>
        <taxon>Embryophyta</taxon>
        <taxon>Tracheophyta</taxon>
        <taxon>Spermatophyta</taxon>
        <taxon>Magnoliopsida</taxon>
        <taxon>eudicotyledons</taxon>
        <taxon>Gunneridae</taxon>
        <taxon>Pentapetalae</taxon>
        <taxon>rosids</taxon>
        <taxon>fabids</taxon>
        <taxon>Celastrales</taxon>
        <taxon>Celastraceae</taxon>
        <taxon>Tripterygium</taxon>
    </lineage>
</organism>
<dbReference type="InterPro" id="IPR033896">
    <property type="entry name" value="MEF2-like_N"/>
</dbReference>
<evidence type="ECO:0000256" key="1">
    <source>
        <dbReference type="ARBA" id="ARBA00004123"/>
    </source>
</evidence>
<name>A0A7J7CCL1_TRIWF</name>
<dbReference type="GO" id="GO:0000978">
    <property type="term" value="F:RNA polymerase II cis-regulatory region sequence-specific DNA binding"/>
    <property type="evidence" value="ECO:0007669"/>
    <property type="project" value="TreeGrafter"/>
</dbReference>
<dbReference type="Proteomes" id="UP000593562">
    <property type="component" value="Unassembled WGS sequence"/>
</dbReference>
<sequence length="120" mass="13386">MARISRGRQKIEIKKMTNESNLHVTFSKRRLGIFKKASELCTLCDVDVAVLIFSPGKKVFSFGHKSVDSVIQRFVNGAPPISSGPTELIQAYRETTIRDLNTQLMEITMLDGVTVELAQS</sequence>
<dbReference type="CDD" id="cd00265">
    <property type="entry name" value="MADS_MEF2_like"/>
    <property type="match status" value="1"/>
</dbReference>